<feature type="domain" description="Transmembrane protein 127 transmembrane region" evidence="3">
    <location>
        <begin position="129"/>
        <end position="241"/>
    </location>
</feature>
<keyword evidence="2" id="KW-0812">Transmembrane</keyword>
<evidence type="ECO:0000256" key="2">
    <source>
        <dbReference type="SAM" id="Phobius"/>
    </source>
</evidence>
<dbReference type="EMBL" id="CACVKT020010428">
    <property type="protein sequence ID" value="CAC5426406.1"/>
    <property type="molecule type" value="Genomic_DNA"/>
</dbReference>
<organism evidence="4 5">
    <name type="scientific">Mytilus coruscus</name>
    <name type="common">Sea mussel</name>
    <dbReference type="NCBI Taxonomy" id="42192"/>
    <lineage>
        <taxon>Eukaryota</taxon>
        <taxon>Metazoa</taxon>
        <taxon>Spiralia</taxon>
        <taxon>Lophotrochozoa</taxon>
        <taxon>Mollusca</taxon>
        <taxon>Bivalvia</taxon>
        <taxon>Autobranchia</taxon>
        <taxon>Pteriomorphia</taxon>
        <taxon>Mytilida</taxon>
        <taxon>Mytiloidea</taxon>
        <taxon>Mytilidae</taxon>
        <taxon>Mytilinae</taxon>
        <taxon>Mytilus</taxon>
    </lineage>
</organism>
<dbReference type="GO" id="GO:0032007">
    <property type="term" value="P:negative regulation of TOR signaling"/>
    <property type="evidence" value="ECO:0007669"/>
    <property type="project" value="InterPro"/>
</dbReference>
<protein>
    <recommendedName>
        <fullName evidence="3">Transmembrane protein 127 transmembrane region domain-containing protein</fullName>
    </recommendedName>
</protein>
<keyword evidence="5" id="KW-1185">Reference proteome</keyword>
<dbReference type="PANTHER" id="PTHR28358">
    <property type="entry name" value="TRANSMEMBRANE PROTEIN 127"/>
    <property type="match status" value="1"/>
</dbReference>
<evidence type="ECO:0000259" key="3">
    <source>
        <dbReference type="Pfam" id="PF20517"/>
    </source>
</evidence>
<dbReference type="Proteomes" id="UP000507470">
    <property type="component" value="Unassembled WGS sequence"/>
</dbReference>
<dbReference type="GO" id="GO:0008285">
    <property type="term" value="P:negative regulation of cell population proliferation"/>
    <property type="evidence" value="ECO:0007669"/>
    <property type="project" value="InterPro"/>
</dbReference>
<keyword evidence="2" id="KW-0472">Membrane</keyword>
<dbReference type="OrthoDB" id="10030622at2759"/>
<proteinExistence type="predicted"/>
<dbReference type="GO" id="GO:0016020">
    <property type="term" value="C:membrane"/>
    <property type="evidence" value="ECO:0007669"/>
    <property type="project" value="TreeGrafter"/>
</dbReference>
<evidence type="ECO:0000313" key="5">
    <source>
        <dbReference type="Proteomes" id="UP000507470"/>
    </source>
</evidence>
<evidence type="ECO:0000256" key="1">
    <source>
        <dbReference type="SAM" id="MobiDB-lite"/>
    </source>
</evidence>
<keyword evidence="2" id="KW-1133">Transmembrane helix</keyword>
<gene>
    <name evidence="4" type="ORF">MCOR_58114</name>
</gene>
<sequence>MPRSNNGRDSSSRRSRSSRSRSRSRHRDRRHHSHRRERGRHKPKERNLGAAFCSMITIVIMSTSLAEPNWVSLQGGGCVVNGVGLDHLGAFQFFYPGKFLEQFIQGPNNKKVDIVYKFGPNDLDRMENCVTNKAVILMKTIIAFTFIAMCCTLIAFLLDLIGPQHRALKILRRNAIFNIVSVILCVIINLFCYWLTEEVSGLQRRTKFHVGSKVEVTFDISFYLITAAGVMGVIATAMNCLKRFPTHDHMTEALLEDYDGLEGVFPVPPPEAQSSPLSNIPPPPAYTP</sequence>
<feature type="transmembrane region" description="Helical" evidence="2">
    <location>
        <begin position="220"/>
        <end position="241"/>
    </location>
</feature>
<feature type="region of interest" description="Disordered" evidence="1">
    <location>
        <begin position="1"/>
        <end position="44"/>
    </location>
</feature>
<dbReference type="Pfam" id="PF20517">
    <property type="entry name" value="TMEM127"/>
    <property type="match status" value="1"/>
</dbReference>
<dbReference type="PANTHER" id="PTHR28358:SF1">
    <property type="entry name" value="TRANSMEMBRANE PROTEIN 127"/>
    <property type="match status" value="1"/>
</dbReference>
<dbReference type="InterPro" id="IPR046795">
    <property type="entry name" value="TMEM127_TM"/>
</dbReference>
<feature type="transmembrane region" description="Helical" evidence="2">
    <location>
        <begin position="141"/>
        <end position="163"/>
    </location>
</feature>
<name>A0A6J8F3W8_MYTCO</name>
<feature type="transmembrane region" description="Helical" evidence="2">
    <location>
        <begin position="175"/>
        <end position="196"/>
    </location>
</feature>
<feature type="region of interest" description="Disordered" evidence="1">
    <location>
        <begin position="269"/>
        <end position="288"/>
    </location>
</feature>
<evidence type="ECO:0000313" key="4">
    <source>
        <dbReference type="EMBL" id="CAC5426406.1"/>
    </source>
</evidence>
<dbReference type="AlphaFoldDB" id="A0A6J8F3W8"/>
<feature type="compositionally biased region" description="Pro residues" evidence="1">
    <location>
        <begin position="279"/>
        <end position="288"/>
    </location>
</feature>
<feature type="compositionally biased region" description="Basic residues" evidence="1">
    <location>
        <begin position="13"/>
        <end position="44"/>
    </location>
</feature>
<reference evidence="4 5" key="1">
    <citation type="submission" date="2020-06" db="EMBL/GenBank/DDBJ databases">
        <authorList>
            <person name="Li R."/>
            <person name="Bekaert M."/>
        </authorList>
    </citation>
    <scope>NUCLEOTIDE SEQUENCE [LARGE SCALE GENOMIC DNA]</scope>
    <source>
        <strain evidence="5">wild</strain>
    </source>
</reference>
<dbReference type="Gene3D" id="1.20.140.150">
    <property type="match status" value="1"/>
</dbReference>
<accession>A0A6J8F3W8</accession>
<dbReference type="InterPro" id="IPR033331">
    <property type="entry name" value="TMEM127"/>
</dbReference>